<dbReference type="Gene3D" id="1.10.455.10">
    <property type="entry name" value="Ribosomal protein S7 domain"/>
    <property type="match status" value="1"/>
</dbReference>
<dbReference type="InterPro" id="IPR000235">
    <property type="entry name" value="Ribosomal_uS7"/>
</dbReference>
<protein>
    <recommendedName>
        <fullName evidence="6">Small ribosomal subunit protein uS7c</fullName>
    </recommendedName>
</protein>
<dbReference type="Pfam" id="PF00177">
    <property type="entry name" value="Ribosomal_S7"/>
    <property type="match status" value="1"/>
</dbReference>
<dbReference type="GO" id="GO:0015935">
    <property type="term" value="C:small ribosomal subunit"/>
    <property type="evidence" value="ECO:0007669"/>
    <property type="project" value="InterPro"/>
</dbReference>
<dbReference type="AlphaFoldDB" id="A0A1C9JBI6"/>
<keyword evidence="2" id="KW-0699">rRNA-binding</keyword>
<dbReference type="GO" id="GO:0003735">
    <property type="term" value="F:structural constituent of ribosome"/>
    <property type="evidence" value="ECO:0007669"/>
    <property type="project" value="InterPro"/>
</dbReference>
<dbReference type="NCBIfam" id="TIGR01029">
    <property type="entry name" value="rpsG_bact"/>
    <property type="match status" value="1"/>
</dbReference>
<reference evidence="9" key="1">
    <citation type="journal article" date="2016" name="Genome Biol. Evol.">
        <title>Evolutionary Dynamics of Chloroplast Genomes in Low Light: A Case Study of the Endolithic Green Alga Ostreobium quekettii.</title>
        <authorList>
            <person name="R Marcelino V."/>
            <person name="Cremen M.C."/>
            <person name="Jackson C.J."/>
            <person name="Larkum A.A."/>
            <person name="Verbruggen H."/>
        </authorList>
    </citation>
    <scope>NUCLEOTIDE SEQUENCE</scope>
</reference>
<evidence type="ECO:0000256" key="4">
    <source>
        <dbReference type="ARBA" id="ARBA00022980"/>
    </source>
</evidence>
<sequence length="155" mass="17604">MPRKKIVKKKELRTDPIFNSILIQLLINRILKKGKKQLAIRIVLDTLEHIRLKSKQDALQLIEIAIQNLSPSVEIQTKRIGGAVYSVPLEVQSFKATNLAVQLLLETTRAKSGYYFSKKLAEEIIEASNNMGSAIRKKEEIHRIANANAKLTKKF</sequence>
<keyword evidence="9" id="KW-0150">Chloroplast</keyword>
<dbReference type="PIRSF" id="PIRSF002122">
    <property type="entry name" value="RPS7p_RPS7a_RPS5e_RPS7o"/>
    <property type="match status" value="1"/>
</dbReference>
<evidence type="ECO:0000256" key="1">
    <source>
        <dbReference type="ARBA" id="ARBA00007151"/>
    </source>
</evidence>
<evidence type="ECO:0000313" key="9">
    <source>
        <dbReference type="EMBL" id="AOP19215.1"/>
    </source>
</evidence>
<dbReference type="PANTHER" id="PTHR11205">
    <property type="entry name" value="RIBOSOMAL PROTEIN S7"/>
    <property type="match status" value="1"/>
</dbReference>
<dbReference type="PROSITE" id="PS00052">
    <property type="entry name" value="RIBOSOMAL_S7"/>
    <property type="match status" value="1"/>
</dbReference>
<dbReference type="GO" id="GO:0019843">
    <property type="term" value="F:rRNA binding"/>
    <property type="evidence" value="ECO:0007669"/>
    <property type="project" value="UniProtKB-KW"/>
</dbReference>
<reference evidence="9" key="2">
    <citation type="submission" date="2016-08" db="EMBL/GenBank/DDBJ databases">
        <authorList>
            <person name="Seilhamer J.J."/>
        </authorList>
    </citation>
    <scope>NUCLEOTIDE SEQUENCE</scope>
</reference>
<feature type="domain" description="Small ribosomal subunit protein uS7" evidence="8">
    <location>
        <begin position="2"/>
        <end position="148"/>
    </location>
</feature>
<dbReference type="GO" id="GO:0006412">
    <property type="term" value="P:translation"/>
    <property type="evidence" value="ECO:0007669"/>
    <property type="project" value="InterPro"/>
</dbReference>
<accession>A0A1C9JBI6</accession>
<evidence type="ECO:0000256" key="5">
    <source>
        <dbReference type="ARBA" id="ARBA00023274"/>
    </source>
</evidence>
<organism evidence="9">
    <name type="scientific">Derbesia sp. WEST4838</name>
    <dbReference type="NCBI Taxonomy" id="1847751"/>
    <lineage>
        <taxon>Eukaryota</taxon>
        <taxon>Viridiplantae</taxon>
        <taxon>Chlorophyta</taxon>
        <taxon>core chlorophytes</taxon>
        <taxon>Ulvophyceae</taxon>
        <taxon>TCBD clade</taxon>
        <taxon>Bryopsidales</taxon>
        <taxon>Bryopsidineae</taxon>
        <taxon>Derbesiaceae</taxon>
        <taxon>Derbesia</taxon>
    </lineage>
</organism>
<keyword evidence="9" id="KW-0934">Plastid</keyword>
<comment type="similarity">
    <text evidence="1 7">Belongs to the universal ribosomal protein uS7 family.</text>
</comment>
<dbReference type="InterPro" id="IPR020606">
    <property type="entry name" value="Ribosomal_uS7_CS"/>
</dbReference>
<name>A0A1C9JBI6_9CHLO</name>
<dbReference type="RefSeq" id="YP_009306311.1">
    <property type="nucleotide sequence ID" value="NC_031367.1"/>
</dbReference>
<keyword evidence="3" id="KW-0694">RNA-binding</keyword>
<dbReference type="InterPro" id="IPR005717">
    <property type="entry name" value="Ribosomal_uS7_bac/org-type"/>
</dbReference>
<evidence type="ECO:0000256" key="3">
    <source>
        <dbReference type="ARBA" id="ARBA00022884"/>
    </source>
</evidence>
<keyword evidence="5 7" id="KW-0687">Ribonucleoprotein</keyword>
<keyword evidence="4 7" id="KW-0689">Ribosomal protein</keyword>
<evidence type="ECO:0000259" key="8">
    <source>
        <dbReference type="Pfam" id="PF00177"/>
    </source>
</evidence>
<dbReference type="SUPFAM" id="SSF47973">
    <property type="entry name" value="Ribosomal protein S7"/>
    <property type="match status" value="1"/>
</dbReference>
<gene>
    <name evidence="9" type="primary">rps7</name>
</gene>
<dbReference type="InterPro" id="IPR036823">
    <property type="entry name" value="Ribosomal_uS7_dom_sf"/>
</dbReference>
<geneLocation type="chloroplast" evidence="9"/>
<evidence type="ECO:0000256" key="2">
    <source>
        <dbReference type="ARBA" id="ARBA00022730"/>
    </source>
</evidence>
<dbReference type="EMBL" id="KX808497">
    <property type="protein sequence ID" value="AOP19215.1"/>
    <property type="molecule type" value="Genomic_DNA"/>
</dbReference>
<evidence type="ECO:0000256" key="7">
    <source>
        <dbReference type="RuleBase" id="RU003619"/>
    </source>
</evidence>
<dbReference type="GeneID" id="29288698"/>
<evidence type="ECO:0000256" key="6">
    <source>
        <dbReference type="ARBA" id="ARBA00035151"/>
    </source>
</evidence>
<dbReference type="InterPro" id="IPR023798">
    <property type="entry name" value="Ribosomal_uS7_dom"/>
</dbReference>
<proteinExistence type="inferred from homology"/>